<dbReference type="InterPro" id="IPR052027">
    <property type="entry name" value="PspC"/>
</dbReference>
<evidence type="ECO:0000256" key="6">
    <source>
        <dbReference type="SAM" id="Phobius"/>
    </source>
</evidence>
<keyword evidence="2" id="KW-1003">Cell membrane</keyword>
<reference evidence="9 10" key="1">
    <citation type="submission" date="2021-06" db="EMBL/GenBank/DDBJ databases">
        <authorList>
            <person name="Sun Q."/>
            <person name="Li D."/>
        </authorList>
    </citation>
    <scope>NUCLEOTIDE SEQUENCE [LARGE SCALE GENOMIC DNA]</scope>
    <source>
        <strain evidence="9 10">MSJ-5</strain>
    </source>
</reference>
<evidence type="ECO:0000259" key="7">
    <source>
        <dbReference type="Pfam" id="PF04024"/>
    </source>
</evidence>
<dbReference type="Proteomes" id="UP000779508">
    <property type="component" value="Unassembled WGS sequence"/>
</dbReference>
<feature type="transmembrane region" description="Helical" evidence="6">
    <location>
        <begin position="119"/>
        <end position="138"/>
    </location>
</feature>
<keyword evidence="4 6" id="KW-1133">Transmembrane helix</keyword>
<dbReference type="Pfam" id="PF22570">
    <property type="entry name" value="LiaF-TM"/>
    <property type="match status" value="1"/>
</dbReference>
<dbReference type="EMBL" id="JAHLQK010000001">
    <property type="protein sequence ID" value="MBU5675548.1"/>
    <property type="molecule type" value="Genomic_DNA"/>
</dbReference>
<feature type="domain" description="Phage shock protein PspC N-terminal" evidence="7">
    <location>
        <begin position="3"/>
        <end position="59"/>
    </location>
</feature>
<evidence type="ECO:0000259" key="8">
    <source>
        <dbReference type="Pfam" id="PF22570"/>
    </source>
</evidence>
<keyword evidence="3 6" id="KW-0812">Transmembrane</keyword>
<gene>
    <name evidence="9" type="ORF">KQI88_03865</name>
</gene>
<feature type="domain" description="LiaF transmembrane" evidence="8">
    <location>
        <begin position="96"/>
        <end position="139"/>
    </location>
</feature>
<evidence type="ECO:0000256" key="5">
    <source>
        <dbReference type="ARBA" id="ARBA00023136"/>
    </source>
</evidence>
<sequence>MQKRLYLSKTDKKIEGVCGGIAEYFEIDSTIVRLLWLVAVFAFGTGILLYIIAAIMIPKREEVEGTVNLNKDSDGVYKQANKTFNKDFDEEKNKKFLGYALIIIGAILFSKRFSFFSWLSFKFLFPLLLIGAGIFVLGKNIRK</sequence>
<evidence type="ECO:0000256" key="1">
    <source>
        <dbReference type="ARBA" id="ARBA00004162"/>
    </source>
</evidence>
<proteinExistence type="predicted"/>
<evidence type="ECO:0000256" key="2">
    <source>
        <dbReference type="ARBA" id="ARBA00022475"/>
    </source>
</evidence>
<comment type="subcellular location">
    <subcellularLocation>
        <location evidence="1">Cell membrane</location>
        <topology evidence="1">Single-pass membrane protein</topology>
    </subcellularLocation>
</comment>
<dbReference type="RefSeq" id="WP_216415017.1">
    <property type="nucleotide sequence ID" value="NZ_JAHLQK010000001.1"/>
</dbReference>
<comment type="caution">
    <text evidence="9">The sequence shown here is derived from an EMBL/GenBank/DDBJ whole genome shotgun (WGS) entry which is preliminary data.</text>
</comment>
<protein>
    <submittedName>
        <fullName evidence="9">PspC domain-containing protein</fullName>
    </submittedName>
</protein>
<dbReference type="PANTHER" id="PTHR33885:SF3">
    <property type="entry name" value="PHAGE SHOCK PROTEIN C"/>
    <property type="match status" value="1"/>
</dbReference>
<dbReference type="Pfam" id="PF04024">
    <property type="entry name" value="PspC"/>
    <property type="match status" value="1"/>
</dbReference>
<organism evidence="9 10">
    <name type="scientific">Alkaliphilus flagellatus</name>
    <dbReference type="NCBI Taxonomy" id="2841507"/>
    <lineage>
        <taxon>Bacteria</taxon>
        <taxon>Bacillati</taxon>
        <taxon>Bacillota</taxon>
        <taxon>Clostridia</taxon>
        <taxon>Peptostreptococcales</taxon>
        <taxon>Natronincolaceae</taxon>
        <taxon>Alkaliphilus</taxon>
    </lineage>
</organism>
<dbReference type="InterPro" id="IPR054331">
    <property type="entry name" value="LiaF_TM"/>
</dbReference>
<evidence type="ECO:0000256" key="4">
    <source>
        <dbReference type="ARBA" id="ARBA00022989"/>
    </source>
</evidence>
<dbReference type="InterPro" id="IPR007168">
    <property type="entry name" value="Phageshock_PspC_N"/>
</dbReference>
<evidence type="ECO:0000313" key="10">
    <source>
        <dbReference type="Proteomes" id="UP000779508"/>
    </source>
</evidence>
<keyword evidence="10" id="KW-1185">Reference proteome</keyword>
<name>A0ABS6FZ74_9FIRM</name>
<evidence type="ECO:0000256" key="3">
    <source>
        <dbReference type="ARBA" id="ARBA00022692"/>
    </source>
</evidence>
<keyword evidence="5 6" id="KW-0472">Membrane</keyword>
<dbReference type="PANTHER" id="PTHR33885">
    <property type="entry name" value="PHAGE SHOCK PROTEIN C"/>
    <property type="match status" value="1"/>
</dbReference>
<evidence type="ECO:0000313" key="9">
    <source>
        <dbReference type="EMBL" id="MBU5675548.1"/>
    </source>
</evidence>
<accession>A0ABS6FZ74</accession>
<feature type="transmembrane region" description="Helical" evidence="6">
    <location>
        <begin position="34"/>
        <end position="57"/>
    </location>
</feature>